<dbReference type="SUPFAM" id="SSF54427">
    <property type="entry name" value="NTF2-like"/>
    <property type="match status" value="1"/>
</dbReference>
<dbReference type="InterPro" id="IPR013249">
    <property type="entry name" value="RNA_pol_sigma70_r4_t2"/>
</dbReference>
<proteinExistence type="predicted"/>
<protein>
    <submittedName>
        <fullName evidence="4">RNA polymerase sigma-70 factor (ECF subfamily)</fullName>
    </submittedName>
</protein>
<gene>
    <name evidence="4" type="ORF">JOE21_002725</name>
</gene>
<dbReference type="RefSeq" id="WP_309867011.1">
    <property type="nucleotide sequence ID" value="NZ_JAVDQG010000006.1"/>
</dbReference>
<evidence type="ECO:0000313" key="5">
    <source>
        <dbReference type="Proteomes" id="UP001185012"/>
    </source>
</evidence>
<evidence type="ECO:0000256" key="1">
    <source>
        <dbReference type="ARBA" id="ARBA00011344"/>
    </source>
</evidence>
<organism evidence="4 5">
    <name type="scientific">Desmospora profundinema</name>
    <dbReference type="NCBI Taxonomy" id="1571184"/>
    <lineage>
        <taxon>Bacteria</taxon>
        <taxon>Bacillati</taxon>
        <taxon>Bacillota</taxon>
        <taxon>Bacilli</taxon>
        <taxon>Bacillales</taxon>
        <taxon>Thermoactinomycetaceae</taxon>
        <taxon>Desmospora</taxon>
    </lineage>
</organism>
<name>A0ABU1IPK1_9BACL</name>
<dbReference type="Pfam" id="PF08281">
    <property type="entry name" value="Sigma70_r4_2"/>
    <property type="match status" value="1"/>
</dbReference>
<dbReference type="InterPro" id="IPR032710">
    <property type="entry name" value="NTF2-like_dom_sf"/>
</dbReference>
<dbReference type="Pfam" id="PF04542">
    <property type="entry name" value="Sigma70_r2"/>
    <property type="match status" value="1"/>
</dbReference>
<dbReference type="InterPro" id="IPR013325">
    <property type="entry name" value="RNA_pol_sigma_r2"/>
</dbReference>
<dbReference type="Gene3D" id="1.10.1740.10">
    <property type="match status" value="1"/>
</dbReference>
<dbReference type="InterPro" id="IPR007627">
    <property type="entry name" value="RNA_pol_sigma70_r2"/>
</dbReference>
<dbReference type="InterPro" id="IPR014303">
    <property type="entry name" value="RNA_pol_sigma-70_ECF"/>
</dbReference>
<dbReference type="SUPFAM" id="SSF88946">
    <property type="entry name" value="Sigma2 domain of RNA polymerase sigma factors"/>
    <property type="match status" value="1"/>
</dbReference>
<feature type="domain" description="RNA polymerase sigma factor 70 region 4 type 2" evidence="3">
    <location>
        <begin position="108"/>
        <end position="159"/>
    </location>
</feature>
<dbReference type="PANTHER" id="PTHR30173">
    <property type="entry name" value="SIGMA 19 FACTOR"/>
    <property type="match status" value="1"/>
</dbReference>
<sequence length="288" mass="32824">MDIETLYRSHKPLLFSLAYRMLGSVMDAEDIVQEAFLSLDDVPPEKIRNVKAYLCKIVTNRSIDRLRSASKLREQYVGPWLPEPLVFETDEQDDPFQQYLRKESISTAYLLLLEQLTWTERVVFLLREVLHYDYEEIAEIVNKSSANCRKIFSRAKKSLGYEPDRSEFPDLKNHPLVERFNHALTTGNTTQLLEFLSADAVLFTDGGGKVKSALRPIFGADRITRFFTGIRPSAPADLSCQIRWVNGQPGIVARVGGQLQGVFSFDIVKGRIRSIYLVTNPDKLTCLS</sequence>
<accession>A0ABU1IPK1</accession>
<dbReference type="InterPro" id="IPR036388">
    <property type="entry name" value="WH-like_DNA-bd_sf"/>
</dbReference>
<comment type="caution">
    <text evidence="4">The sequence shown here is derived from an EMBL/GenBank/DDBJ whole genome shotgun (WGS) entry which is preliminary data.</text>
</comment>
<dbReference type="InterPro" id="IPR052704">
    <property type="entry name" value="ECF_Sigma-70_Domain"/>
</dbReference>
<comment type="subunit">
    <text evidence="1">Interacts transiently with the RNA polymerase catalytic core formed by RpoA, RpoB, RpoC and RpoZ (2 alpha, 1 beta, 1 beta' and 1 omega subunit) to form the RNA polymerase holoenzyme that can initiate transcription.</text>
</comment>
<dbReference type="NCBIfam" id="NF007214">
    <property type="entry name" value="PRK09636.1"/>
    <property type="match status" value="1"/>
</dbReference>
<evidence type="ECO:0000259" key="3">
    <source>
        <dbReference type="Pfam" id="PF08281"/>
    </source>
</evidence>
<dbReference type="PANTHER" id="PTHR30173:SF36">
    <property type="entry name" value="ECF RNA POLYMERASE SIGMA FACTOR SIGJ"/>
    <property type="match status" value="1"/>
</dbReference>
<keyword evidence="5" id="KW-1185">Reference proteome</keyword>
<dbReference type="InterPro" id="IPR014284">
    <property type="entry name" value="RNA_pol_sigma-70_dom"/>
</dbReference>
<feature type="domain" description="RNA polymerase sigma-70 region 2" evidence="2">
    <location>
        <begin position="6"/>
        <end position="70"/>
    </location>
</feature>
<dbReference type="Gene3D" id="1.10.10.10">
    <property type="entry name" value="Winged helix-like DNA-binding domain superfamily/Winged helix DNA-binding domain"/>
    <property type="match status" value="1"/>
</dbReference>
<dbReference type="EMBL" id="JAVDQG010000006">
    <property type="protein sequence ID" value="MDR6226715.1"/>
    <property type="molecule type" value="Genomic_DNA"/>
</dbReference>
<dbReference type="NCBIfam" id="TIGR02937">
    <property type="entry name" value="sigma70-ECF"/>
    <property type="match status" value="1"/>
</dbReference>
<dbReference type="InterPro" id="IPR013324">
    <property type="entry name" value="RNA_pol_sigma_r3/r4-like"/>
</dbReference>
<evidence type="ECO:0000259" key="2">
    <source>
        <dbReference type="Pfam" id="PF04542"/>
    </source>
</evidence>
<dbReference type="NCBIfam" id="TIGR02957">
    <property type="entry name" value="SigX4"/>
    <property type="match status" value="1"/>
</dbReference>
<reference evidence="4 5" key="1">
    <citation type="submission" date="2023-07" db="EMBL/GenBank/DDBJ databases">
        <title>Genomic Encyclopedia of Type Strains, Phase IV (KMG-IV): sequencing the most valuable type-strain genomes for metagenomic binning, comparative biology and taxonomic classification.</title>
        <authorList>
            <person name="Goeker M."/>
        </authorList>
    </citation>
    <scope>NUCLEOTIDE SEQUENCE [LARGE SCALE GENOMIC DNA]</scope>
    <source>
        <strain evidence="4 5">DSM 45903</strain>
    </source>
</reference>
<dbReference type="Proteomes" id="UP001185012">
    <property type="component" value="Unassembled WGS sequence"/>
</dbReference>
<dbReference type="SUPFAM" id="SSF88659">
    <property type="entry name" value="Sigma3 and sigma4 domains of RNA polymerase sigma factors"/>
    <property type="match status" value="1"/>
</dbReference>
<evidence type="ECO:0000313" key="4">
    <source>
        <dbReference type="EMBL" id="MDR6226715.1"/>
    </source>
</evidence>